<sequence length="26" mass="2726">VISSLVSFQANFLIDPFNNLAAKGCG</sequence>
<protein>
    <submittedName>
        <fullName evidence="1">Uncharacterized protein</fullName>
    </submittedName>
</protein>
<organism evidence="1">
    <name type="scientific">marine metagenome</name>
    <dbReference type="NCBI Taxonomy" id="408172"/>
    <lineage>
        <taxon>unclassified sequences</taxon>
        <taxon>metagenomes</taxon>
        <taxon>ecological metagenomes</taxon>
    </lineage>
</organism>
<proteinExistence type="predicted"/>
<gene>
    <name evidence="1" type="ORF">METZ01_LOCUS355213</name>
</gene>
<feature type="non-terminal residue" evidence="1">
    <location>
        <position position="1"/>
    </location>
</feature>
<reference evidence="1" key="1">
    <citation type="submission" date="2018-05" db="EMBL/GenBank/DDBJ databases">
        <authorList>
            <person name="Lanie J.A."/>
            <person name="Ng W.-L."/>
            <person name="Kazmierczak K.M."/>
            <person name="Andrzejewski T.M."/>
            <person name="Davidsen T.M."/>
            <person name="Wayne K.J."/>
            <person name="Tettelin H."/>
            <person name="Glass J.I."/>
            <person name="Rusch D."/>
            <person name="Podicherti R."/>
            <person name="Tsui H.-C.T."/>
            <person name="Winkler M.E."/>
        </authorList>
    </citation>
    <scope>NUCLEOTIDE SEQUENCE</scope>
</reference>
<accession>A0A382RXE9</accession>
<dbReference type="AlphaFoldDB" id="A0A382RXE9"/>
<evidence type="ECO:0000313" key="1">
    <source>
        <dbReference type="EMBL" id="SVD02359.1"/>
    </source>
</evidence>
<name>A0A382RXE9_9ZZZZ</name>
<dbReference type="EMBL" id="UINC01124904">
    <property type="protein sequence ID" value="SVD02359.1"/>
    <property type="molecule type" value="Genomic_DNA"/>
</dbReference>